<feature type="transmembrane region" description="Helical" evidence="2">
    <location>
        <begin position="51"/>
        <end position="67"/>
    </location>
</feature>
<evidence type="ECO:0000256" key="2">
    <source>
        <dbReference type="SAM" id="Phobius"/>
    </source>
</evidence>
<dbReference type="InterPro" id="IPR052528">
    <property type="entry name" value="Sugar_transport-like"/>
</dbReference>
<dbReference type="EMBL" id="AB083655">
    <property type="protein sequence ID" value="BAB89362.1"/>
    <property type="molecule type" value="Genomic_DNA"/>
</dbReference>
<dbReference type="GO" id="GO:0005886">
    <property type="term" value="C:plasma membrane"/>
    <property type="evidence" value="ECO:0007669"/>
    <property type="project" value="UniProtKB-SubCell"/>
</dbReference>
<feature type="transmembrane region" description="Helical" evidence="2">
    <location>
        <begin position="183"/>
        <end position="201"/>
    </location>
</feature>
<feature type="transmembrane region" description="Helical" evidence="2">
    <location>
        <begin position="213"/>
        <end position="236"/>
    </location>
</feature>
<accession>Q8RQF1</accession>
<keyword evidence="2" id="KW-0812">Transmembrane</keyword>
<feature type="transmembrane region" description="Helical" evidence="2">
    <location>
        <begin position="306"/>
        <end position="327"/>
    </location>
</feature>
<evidence type="ECO:0000256" key="1">
    <source>
        <dbReference type="ARBA" id="ARBA00004651"/>
    </source>
</evidence>
<dbReference type="GO" id="GO:0022857">
    <property type="term" value="F:transmembrane transporter activity"/>
    <property type="evidence" value="ECO:0007669"/>
    <property type="project" value="InterPro"/>
</dbReference>
<keyword evidence="2" id="KW-0472">Membrane</keyword>
<sequence length="367" mass="41433">MGASKYVHVLWFEKNKSVLSYSLSYSAMAIAGSFSFLLGKYISKLSIQKNILIFLPIYMLGMSLRIFTEPIILPVISGFISGIGASIVILIIRNWMFELINENPEDKSEILSSRIIIMQLMITLGTIISGQILFIFNENNSIYIILLMLSAFSLSSCLFIKKIPNKRLENNNNIKLLPKNKKLTLLITFLCILIGISMGMLEPYYPIILKKVGYNVSIISIIMSLYTIFKILGSFIFKKKFFTLKPQITLFCIEILLSIMFFSSGLFPETKLIIIPILFSSILISGVLITKEITEYNILPKKELPIYFGILQSAFLIGDSLGNPIGGFLYTNTNTSTMLFSYSLINLIIGISYLCLYSYITKKKGLN</sequence>
<feature type="transmembrane region" description="Helical" evidence="2">
    <location>
        <begin position="142"/>
        <end position="163"/>
    </location>
</feature>
<gene>
    <name evidence="3" type="primary">cmk21</name>
</gene>
<evidence type="ECO:0000313" key="3">
    <source>
        <dbReference type="EMBL" id="BAB89362.1"/>
    </source>
</evidence>
<keyword evidence="3" id="KW-0614">Plasmid</keyword>
<organism evidence="3">
    <name type="scientific">Bacillus cereus</name>
    <dbReference type="NCBI Taxonomy" id="1396"/>
    <lineage>
        <taxon>Bacteria</taxon>
        <taxon>Bacillati</taxon>
        <taxon>Bacillota</taxon>
        <taxon>Bacilli</taxon>
        <taxon>Bacillales</taxon>
        <taxon>Bacillaceae</taxon>
        <taxon>Bacillus</taxon>
        <taxon>Bacillus cereus group</taxon>
    </lineage>
</organism>
<feature type="transmembrane region" description="Helical" evidence="2">
    <location>
        <begin position="20"/>
        <end position="39"/>
    </location>
</feature>
<dbReference type="RefSeq" id="WP_031942542.1">
    <property type="nucleotide sequence ID" value="NC_025012.1"/>
</dbReference>
<dbReference type="InterPro" id="IPR036259">
    <property type="entry name" value="MFS_trans_sf"/>
</dbReference>
<comment type="subcellular location">
    <subcellularLocation>
        <location evidence="1">Cell membrane</location>
        <topology evidence="1">Multi-pass membrane protein</topology>
    </subcellularLocation>
</comment>
<feature type="transmembrane region" description="Helical" evidence="2">
    <location>
        <begin position="73"/>
        <end position="95"/>
    </location>
</feature>
<dbReference type="PANTHER" id="PTHR23526">
    <property type="entry name" value="INTEGRAL MEMBRANE TRANSPORT PROTEIN-RELATED"/>
    <property type="match status" value="1"/>
</dbReference>
<dbReference type="SUPFAM" id="SSF103473">
    <property type="entry name" value="MFS general substrate transporter"/>
    <property type="match status" value="1"/>
</dbReference>
<feature type="transmembrane region" description="Helical" evidence="2">
    <location>
        <begin position="115"/>
        <end position="136"/>
    </location>
</feature>
<reference evidence="3" key="1">
    <citation type="submission" date="2002-04" db="EMBL/GenBank/DDBJ databases">
        <title>Partial nucleotide sequence of plasmid pBC-Tim of Bacillus cereus strain Tim-r01.</title>
        <authorList>
            <person name="Nishizawa M."/>
            <person name="Itoi Y."/>
            <person name="Ito S."/>
            <person name="Inoue M."/>
        </authorList>
    </citation>
    <scope>NUCLEOTIDE SEQUENCE</scope>
    <source>
        <strain evidence="3">Tim-r01</strain>
        <plasmid evidence="3">pBC-Tim</plasmid>
    </source>
</reference>
<dbReference type="Pfam" id="PF07690">
    <property type="entry name" value="MFS_1"/>
    <property type="match status" value="1"/>
</dbReference>
<feature type="transmembrane region" description="Helical" evidence="2">
    <location>
        <begin position="273"/>
        <end position="294"/>
    </location>
</feature>
<geneLocation type="plasmid" evidence="3">
    <name>pBC-Tim</name>
</geneLocation>
<name>Q8RQF1_BACCE</name>
<dbReference type="InterPro" id="IPR011701">
    <property type="entry name" value="MFS"/>
</dbReference>
<keyword evidence="2" id="KW-1133">Transmembrane helix</keyword>
<feature type="transmembrane region" description="Helical" evidence="2">
    <location>
        <begin position="248"/>
        <end position="267"/>
    </location>
</feature>
<dbReference type="AlphaFoldDB" id="Q8RQF1"/>
<protein>
    <submittedName>
        <fullName evidence="3">Uncharacterized protein</fullName>
    </submittedName>
</protein>
<dbReference type="Gene3D" id="1.20.1250.20">
    <property type="entry name" value="MFS general substrate transporter like domains"/>
    <property type="match status" value="2"/>
</dbReference>
<dbReference type="PANTHER" id="PTHR23526:SF2">
    <property type="entry name" value="MAJOR FACILITATOR SUPERFAMILY (MFS) PROFILE DOMAIN-CONTAINING PROTEIN"/>
    <property type="match status" value="1"/>
</dbReference>
<proteinExistence type="predicted"/>
<feature type="transmembrane region" description="Helical" evidence="2">
    <location>
        <begin position="339"/>
        <end position="360"/>
    </location>
</feature>